<dbReference type="STRING" id="1379903.ATO8_04561"/>
<dbReference type="eggNOG" id="ENOG502ZTEB">
    <property type="taxonomic scope" value="Bacteria"/>
</dbReference>
<name>W4HPT9_9RHOB</name>
<proteinExistence type="predicted"/>
<gene>
    <name evidence="1" type="ORF">ATO8_04561</name>
</gene>
<evidence type="ECO:0000313" key="1">
    <source>
        <dbReference type="EMBL" id="ETW14136.1"/>
    </source>
</evidence>
<comment type="caution">
    <text evidence="1">The sequence shown here is derived from an EMBL/GenBank/DDBJ whole genome shotgun (WGS) entry which is preliminary data.</text>
</comment>
<reference evidence="1 2" key="1">
    <citation type="journal article" date="2014" name="Antonie Van Leeuwenhoek">
        <title>Roseivivax atlanticus sp. nov., isolated from surface seawater of the Atlantic Ocean.</title>
        <authorList>
            <person name="Li G."/>
            <person name="Lai Q."/>
            <person name="Liu X."/>
            <person name="Sun F."/>
            <person name="Shao Z."/>
        </authorList>
    </citation>
    <scope>NUCLEOTIDE SEQUENCE [LARGE SCALE GENOMIC DNA]</scope>
    <source>
        <strain evidence="1 2">22II-s10s</strain>
    </source>
</reference>
<keyword evidence="2" id="KW-1185">Reference proteome</keyword>
<dbReference type="EMBL" id="AQQW01000002">
    <property type="protein sequence ID" value="ETW14136.1"/>
    <property type="molecule type" value="Genomic_DNA"/>
</dbReference>
<accession>W4HPT9</accession>
<organism evidence="1 2">
    <name type="scientific">Roseivivax marinus</name>
    <dbReference type="NCBI Taxonomy" id="1379903"/>
    <lineage>
        <taxon>Bacteria</taxon>
        <taxon>Pseudomonadati</taxon>
        <taxon>Pseudomonadota</taxon>
        <taxon>Alphaproteobacteria</taxon>
        <taxon>Rhodobacterales</taxon>
        <taxon>Roseobacteraceae</taxon>
        <taxon>Roseivivax</taxon>
    </lineage>
</organism>
<evidence type="ECO:0000313" key="2">
    <source>
        <dbReference type="Proteomes" id="UP000019063"/>
    </source>
</evidence>
<protein>
    <submittedName>
        <fullName evidence="1">Uncharacterized protein</fullName>
    </submittedName>
</protein>
<sequence>MDVTKMLIGIAGLVVGLVLGAVFGGALIGGSAAGIGVATGLSAGICQTVIAADEEGLLTSEEIYRVLTRAASDAAELSGTEPAEPVVGSLDDCGQVMERMRSATAE</sequence>
<dbReference type="AlphaFoldDB" id="W4HPT9"/>
<dbReference type="Proteomes" id="UP000019063">
    <property type="component" value="Unassembled WGS sequence"/>
</dbReference>